<evidence type="ECO:0000313" key="7">
    <source>
        <dbReference type="Proteomes" id="UP000078561"/>
    </source>
</evidence>
<keyword evidence="1 3" id="KW-0853">WD repeat</keyword>
<reference evidence="6" key="1">
    <citation type="submission" date="2016-04" db="EMBL/GenBank/DDBJ databases">
        <authorList>
            <person name="Evans L.H."/>
            <person name="Alamgir A."/>
            <person name="Owens N."/>
            <person name="Weber N.D."/>
            <person name="Virtaneva K."/>
            <person name="Barbian K."/>
            <person name="Babar A."/>
            <person name="Rosenke K."/>
        </authorList>
    </citation>
    <scope>NUCLEOTIDE SEQUENCE [LARGE SCALE GENOMIC DNA]</scope>
    <source>
        <strain evidence="6">CBS 101.48</strain>
    </source>
</reference>
<dbReference type="InterPro" id="IPR001680">
    <property type="entry name" value="WD40_rpt"/>
</dbReference>
<feature type="repeat" description="WD" evidence="3">
    <location>
        <begin position="660"/>
        <end position="701"/>
    </location>
</feature>
<dbReference type="InParanoid" id="A0A168PED7"/>
<feature type="compositionally biased region" description="Low complexity" evidence="4">
    <location>
        <begin position="446"/>
        <end position="455"/>
    </location>
</feature>
<feature type="compositionally biased region" description="Polar residues" evidence="4">
    <location>
        <begin position="270"/>
        <end position="294"/>
    </location>
</feature>
<dbReference type="Pfam" id="PF12937">
    <property type="entry name" value="F-box-like"/>
    <property type="match status" value="1"/>
</dbReference>
<proteinExistence type="predicted"/>
<protein>
    <recommendedName>
        <fullName evidence="5">F-box domain-containing protein</fullName>
    </recommendedName>
</protein>
<feature type="region of interest" description="Disordered" evidence="4">
    <location>
        <begin position="225"/>
        <end position="323"/>
    </location>
</feature>
<dbReference type="PROSITE" id="PS50181">
    <property type="entry name" value="FBOX"/>
    <property type="match status" value="1"/>
</dbReference>
<dbReference type="SUPFAM" id="SSF81383">
    <property type="entry name" value="F-box domain"/>
    <property type="match status" value="1"/>
</dbReference>
<dbReference type="Proteomes" id="UP000078561">
    <property type="component" value="Unassembled WGS sequence"/>
</dbReference>
<dbReference type="PRINTS" id="PR00320">
    <property type="entry name" value="GPROTEINBRPT"/>
</dbReference>
<evidence type="ECO:0000256" key="3">
    <source>
        <dbReference type="PROSITE-ProRule" id="PRU00221"/>
    </source>
</evidence>
<evidence type="ECO:0000256" key="1">
    <source>
        <dbReference type="ARBA" id="ARBA00022574"/>
    </source>
</evidence>
<accession>A0A168PED7</accession>
<feature type="compositionally biased region" description="Polar residues" evidence="4">
    <location>
        <begin position="385"/>
        <end position="437"/>
    </location>
</feature>
<evidence type="ECO:0000256" key="2">
    <source>
        <dbReference type="ARBA" id="ARBA00022737"/>
    </source>
</evidence>
<dbReference type="PANTHER" id="PTHR14604">
    <property type="entry name" value="WD40 REPEAT PF20"/>
    <property type="match status" value="1"/>
</dbReference>
<dbReference type="PANTHER" id="PTHR14604:SF4">
    <property type="entry name" value="F-BOX DOMAIN-CONTAINING PROTEIN"/>
    <property type="match status" value="1"/>
</dbReference>
<dbReference type="InterPro" id="IPR036047">
    <property type="entry name" value="F-box-like_dom_sf"/>
</dbReference>
<feature type="repeat" description="WD" evidence="3">
    <location>
        <begin position="571"/>
        <end position="610"/>
    </location>
</feature>
<dbReference type="OMA" id="THNDEGY"/>
<evidence type="ECO:0000256" key="4">
    <source>
        <dbReference type="SAM" id="MobiDB-lite"/>
    </source>
</evidence>
<dbReference type="EMBL" id="LT553750">
    <property type="protein sequence ID" value="SAM02240.1"/>
    <property type="molecule type" value="Genomic_DNA"/>
</dbReference>
<dbReference type="FunCoup" id="A0A168PED7">
    <property type="interactions" value="142"/>
</dbReference>
<feature type="domain" description="F-box" evidence="5">
    <location>
        <begin position="67"/>
        <end position="113"/>
    </location>
</feature>
<keyword evidence="2" id="KW-0677">Repeat</keyword>
<dbReference type="SUPFAM" id="SSF50978">
    <property type="entry name" value="WD40 repeat-like"/>
    <property type="match status" value="1"/>
</dbReference>
<dbReference type="Gene3D" id="1.20.1280.50">
    <property type="match status" value="1"/>
</dbReference>
<dbReference type="InterPro" id="IPR020472">
    <property type="entry name" value="WD40_PAC1"/>
</dbReference>
<dbReference type="InterPro" id="IPR001810">
    <property type="entry name" value="F-box_dom"/>
</dbReference>
<dbReference type="AlphaFoldDB" id="A0A168PED7"/>
<feature type="compositionally biased region" description="Low complexity" evidence="4">
    <location>
        <begin position="360"/>
        <end position="384"/>
    </location>
</feature>
<evidence type="ECO:0000313" key="6">
    <source>
        <dbReference type="EMBL" id="SAM02240.1"/>
    </source>
</evidence>
<dbReference type="PROSITE" id="PS00678">
    <property type="entry name" value="WD_REPEATS_1"/>
    <property type="match status" value="2"/>
</dbReference>
<name>A0A168PED7_ABSGL</name>
<evidence type="ECO:0000259" key="5">
    <source>
        <dbReference type="PROSITE" id="PS50181"/>
    </source>
</evidence>
<sequence>MMNHSDNANADSTHNDEGYVEQRFEAPDFMVKWTEEQKAEFAYQLLLSIPTSRSLKVVDRLGPILHRDFFSMLPYELAVYILSHVDLLTLVHMGQVSRRWKIICEDQSLWKQLFLAKGWKCDQQAIATYLGQSTPPPTNKGKTKISKEAKKIKSSIKEPPKSALTTLFTPTTTMSSPSSSRPVSLPLAITNDTLYDPTALPTMPGAPLTSSRLRSLRRPGDIFLRFRQRRPLQNPSPTSNSSSISTPSISPLSPSGQSIDSSPPMLVNESDASAMQQQQQPSIDALMSSSTDPTPLNVLPHGALSLSTSTDPEPTSPSPQIINATENPIIQTPDAASIKRGSKLLLFDTMANQRNHYRQTSTLSASSSHLGPSGSSTPSPYLSTDSSRLPVTTPSLSTVPSPIRRSQPTPSYTRISVSSTLRPTSTPQVGSVTSSALYQRRHHHSTSSSSSLASSQRHRHHHRSSDLPTPHIDPFPPTDPTQHRVIERRRPFKNRPISRQHVNYDETALYHYQEDSDRRFINWRRLYRNRNLIERRWRDGQYWMHMFPLGVTSSPRAAASTTTNDDDNDDDTRHSDWIYCLQFNTQILVSGSRDRTLKIWAMDTGTCLHTLYGHEASVLCLQFDDRWIISGSSDTQMVVWDVTTGKKVWNQATGDCLHTMAGHTELVRTLQMDRPSDRIVSGSYDGSIKIWNMDKGTLIRSLNDKVEGRILNLQFDYAKIVCCTNMSKIFIYDFSYGLDTQFLDTSLPPHPLA</sequence>
<feature type="compositionally biased region" description="Low complexity" evidence="4">
    <location>
        <begin position="231"/>
        <end position="255"/>
    </location>
</feature>
<dbReference type="STRING" id="4829.A0A168PED7"/>
<dbReference type="SMART" id="SM00320">
    <property type="entry name" value="WD40"/>
    <property type="match status" value="4"/>
</dbReference>
<dbReference type="OrthoDB" id="19711at2759"/>
<dbReference type="PROSITE" id="PS50082">
    <property type="entry name" value="WD_REPEATS_2"/>
    <property type="match status" value="3"/>
</dbReference>
<dbReference type="InterPro" id="IPR050995">
    <property type="entry name" value="WD-F-box_domain-protein"/>
</dbReference>
<organism evidence="6">
    <name type="scientific">Absidia glauca</name>
    <name type="common">Pin mould</name>
    <dbReference type="NCBI Taxonomy" id="4829"/>
    <lineage>
        <taxon>Eukaryota</taxon>
        <taxon>Fungi</taxon>
        <taxon>Fungi incertae sedis</taxon>
        <taxon>Mucoromycota</taxon>
        <taxon>Mucoromycotina</taxon>
        <taxon>Mucoromycetes</taxon>
        <taxon>Mucorales</taxon>
        <taxon>Cunninghamellaceae</taxon>
        <taxon>Absidia</taxon>
    </lineage>
</organism>
<dbReference type="PROSITE" id="PS50294">
    <property type="entry name" value="WD_REPEATS_REGION"/>
    <property type="match status" value="3"/>
</dbReference>
<dbReference type="Pfam" id="PF00400">
    <property type="entry name" value="WD40"/>
    <property type="match status" value="3"/>
</dbReference>
<keyword evidence="7" id="KW-1185">Reference proteome</keyword>
<gene>
    <name evidence="6" type="primary">ABSGL_08011.1 scaffold 9429</name>
</gene>
<dbReference type="InterPro" id="IPR015943">
    <property type="entry name" value="WD40/YVTN_repeat-like_dom_sf"/>
</dbReference>
<dbReference type="Gene3D" id="2.130.10.10">
    <property type="entry name" value="YVTN repeat-like/Quinoprotein amine dehydrogenase"/>
    <property type="match status" value="2"/>
</dbReference>
<dbReference type="InterPro" id="IPR036322">
    <property type="entry name" value="WD40_repeat_dom_sf"/>
</dbReference>
<dbReference type="SMART" id="SM00256">
    <property type="entry name" value="FBOX"/>
    <property type="match status" value="1"/>
</dbReference>
<feature type="repeat" description="WD" evidence="3">
    <location>
        <begin position="611"/>
        <end position="650"/>
    </location>
</feature>
<feature type="region of interest" description="Disordered" evidence="4">
    <location>
        <begin position="360"/>
        <end position="499"/>
    </location>
</feature>
<dbReference type="InterPro" id="IPR019775">
    <property type="entry name" value="WD40_repeat_CS"/>
</dbReference>